<gene>
    <name evidence="4" type="ORF">DXC51_05320</name>
</gene>
<proteinExistence type="predicted"/>
<dbReference type="InterPro" id="IPR036390">
    <property type="entry name" value="WH_DNA-bd_sf"/>
</dbReference>
<feature type="binding site" evidence="1">
    <location>
        <position position="76"/>
    </location>
    <ligand>
        <name>Ni(2+)</name>
        <dbReference type="ChEBI" id="CHEBI:49786"/>
    </ligand>
</feature>
<dbReference type="PANTHER" id="PTHR40068">
    <property type="entry name" value="TRANSCRIPTION REPRESSOR NIAR-RELATED"/>
    <property type="match status" value="1"/>
</dbReference>
<dbReference type="PANTHER" id="PTHR40068:SF1">
    <property type="entry name" value="TRANSCRIPTION REPRESSOR NIAR-RELATED"/>
    <property type="match status" value="1"/>
</dbReference>
<reference evidence="4" key="1">
    <citation type="submission" date="2018-08" db="EMBL/GenBank/DDBJ databases">
        <title>A genome reference for cultivated species of the human gut microbiota.</title>
        <authorList>
            <person name="Zou Y."/>
            <person name="Xue W."/>
            <person name="Luo G."/>
        </authorList>
    </citation>
    <scope>NUCLEOTIDE SEQUENCE [LARGE SCALE GENOMIC DNA]</scope>
    <source>
        <strain evidence="4">TF05-5AC</strain>
    </source>
</reference>
<dbReference type="Pfam" id="PF08279">
    <property type="entry name" value="HTH_11"/>
    <property type="match status" value="1"/>
</dbReference>
<dbReference type="InterPro" id="IPR013196">
    <property type="entry name" value="HTH_11"/>
</dbReference>
<dbReference type="InterPro" id="IPR036388">
    <property type="entry name" value="WH-like_DNA-bd_sf"/>
</dbReference>
<name>A0A3E3I8J2_9FIRM</name>
<dbReference type="Gene3D" id="3.30.1340.20">
    <property type="entry name" value="3H domain"/>
    <property type="match status" value="1"/>
</dbReference>
<evidence type="ECO:0000256" key="1">
    <source>
        <dbReference type="PIRSR" id="PIRSR037847-1"/>
    </source>
</evidence>
<dbReference type="SUPFAM" id="SSF75500">
    <property type="entry name" value="Putative transcriptional regulator TM1602, C-terminal domain"/>
    <property type="match status" value="1"/>
</dbReference>
<feature type="domain" description="Helix-turn-helix type 11" evidence="3">
    <location>
        <begin position="6"/>
        <end position="58"/>
    </location>
</feature>
<evidence type="ECO:0000313" key="4">
    <source>
        <dbReference type="EMBL" id="RGE63384.1"/>
    </source>
</evidence>
<comment type="caution">
    <text evidence="4">The sequence shown here is derived from an EMBL/GenBank/DDBJ whole genome shotgun (WGS) entry which is preliminary data.</text>
</comment>
<evidence type="ECO:0000259" key="3">
    <source>
        <dbReference type="Pfam" id="PF08279"/>
    </source>
</evidence>
<dbReference type="InterPro" id="IPR004173">
    <property type="entry name" value="3H_domain"/>
</dbReference>
<dbReference type="GeneID" id="97986315"/>
<accession>A0A3E3I8J2</accession>
<dbReference type="Proteomes" id="UP000260812">
    <property type="component" value="Unassembled WGS sequence"/>
</dbReference>
<dbReference type="RefSeq" id="WP_102287936.1">
    <property type="nucleotide sequence ID" value="NZ_JBKUNB010000001.1"/>
</dbReference>
<evidence type="ECO:0000259" key="2">
    <source>
        <dbReference type="Pfam" id="PF02829"/>
    </source>
</evidence>
<keyword evidence="5" id="KW-1185">Reference proteome</keyword>
<dbReference type="EMBL" id="QVLV01000003">
    <property type="protein sequence ID" value="RGE63384.1"/>
    <property type="molecule type" value="Genomic_DNA"/>
</dbReference>
<keyword evidence="1" id="KW-0533">Nickel</keyword>
<dbReference type="InterPro" id="IPR035922">
    <property type="entry name" value="3H_dom_sf"/>
</dbReference>
<dbReference type="SUPFAM" id="SSF46785">
    <property type="entry name" value="Winged helix' DNA-binding domain"/>
    <property type="match status" value="1"/>
</dbReference>
<dbReference type="PIRSF" id="PIRSF037847">
    <property type="entry name" value="NiaR"/>
    <property type="match status" value="1"/>
</dbReference>
<protein>
    <submittedName>
        <fullName evidence="4">Transcription repressor NadR</fullName>
    </submittedName>
</protein>
<evidence type="ECO:0000313" key="5">
    <source>
        <dbReference type="Proteomes" id="UP000260812"/>
    </source>
</evidence>
<feature type="binding site" evidence="1">
    <location>
        <position position="143"/>
    </location>
    <ligand>
        <name>Ni(2+)</name>
        <dbReference type="ChEBI" id="CHEBI:49786"/>
    </ligand>
</feature>
<sequence>MDGEQRREALLQMLGDAREPLSGSALARRLGVSRQVIVQDIALLRATNRDILSTARGYLLYNPAGARCNRCFMVSHSTQQIADELNTIVDLGGKVLDVIITHPIYGTITVNLIISSRRDVQDFVRKIATKQTKPLKELTDDIHYHTVEAESEEVLDSIEKALAEKKYLLSAP</sequence>
<feature type="binding site" evidence="1">
    <location>
        <position position="145"/>
    </location>
    <ligand>
        <name>Ni(2+)</name>
        <dbReference type="ChEBI" id="CHEBI:49786"/>
    </ligand>
</feature>
<dbReference type="AlphaFoldDB" id="A0A3E3I8J2"/>
<keyword evidence="1" id="KW-0479">Metal-binding</keyword>
<dbReference type="InterPro" id="IPR026043">
    <property type="entry name" value="NadR"/>
</dbReference>
<feature type="domain" description="3H" evidence="2">
    <location>
        <begin position="73"/>
        <end position="168"/>
    </location>
</feature>
<dbReference type="Pfam" id="PF02829">
    <property type="entry name" value="3H"/>
    <property type="match status" value="1"/>
</dbReference>
<dbReference type="Gene3D" id="1.10.10.10">
    <property type="entry name" value="Winged helix-like DNA-binding domain superfamily/Winged helix DNA-binding domain"/>
    <property type="match status" value="1"/>
</dbReference>
<dbReference type="GO" id="GO:0046872">
    <property type="term" value="F:metal ion binding"/>
    <property type="evidence" value="ECO:0007669"/>
    <property type="project" value="UniProtKB-KW"/>
</dbReference>
<organism evidence="4 5">
    <name type="scientific">Eisenbergiella massiliensis</name>
    <dbReference type="NCBI Taxonomy" id="1720294"/>
    <lineage>
        <taxon>Bacteria</taxon>
        <taxon>Bacillati</taxon>
        <taxon>Bacillota</taxon>
        <taxon>Clostridia</taxon>
        <taxon>Lachnospirales</taxon>
        <taxon>Lachnospiraceae</taxon>
        <taxon>Eisenbergiella</taxon>
    </lineage>
</organism>
<feature type="binding site" evidence="1">
    <location>
        <position position="84"/>
    </location>
    <ligand>
        <name>Ni(2+)</name>
        <dbReference type="ChEBI" id="CHEBI:49786"/>
    </ligand>
</feature>